<name>F4B518_ACIHW</name>
<protein>
    <submittedName>
        <fullName evidence="2">Uncharacterized protein</fullName>
    </submittedName>
</protein>
<dbReference type="AlphaFoldDB" id="F4B518"/>
<keyword evidence="1" id="KW-1133">Transmembrane helix</keyword>
<dbReference type="OrthoDB" id="44212at2157"/>
<feature type="transmembrane region" description="Helical" evidence="1">
    <location>
        <begin position="368"/>
        <end position="387"/>
    </location>
</feature>
<dbReference type="KEGG" id="aho:Ahos_1437"/>
<keyword evidence="1" id="KW-0472">Membrane</keyword>
<dbReference type="EMBL" id="CP002535">
    <property type="protein sequence ID" value="AEE94320.1"/>
    <property type="molecule type" value="Genomic_DNA"/>
</dbReference>
<sequence>MSTGPVPIPIPEGAVVAIAGIIGAALSYGSIRDTATCTAMQMKEKGFSYEFYPALATSVRVSKATKNIFQVIRHGIIIRTQEGHYYYVGGKSKYWVSDRSFQAYQGGTNFYNNTNGLVTKIRDNESNIVVVRMRANRISSAWLQPNPPEGCNTPFVGWFLDALESAAAGAIMMNYIPYFTSRSFSDIEVPGELITVSGGHYSADSLSGILRADSGLPPFPYMVIATISKQATFKVPPAVQRGSAYVLFPASVMDGLCKFFLVGSSEKYCSKLVSNTSYNEALIGAPVFMSFSCTSGCKSVGLIGLVFDGNMLNVGGYSFGDLLIVEPPPYPYTDAGMLAYADELGVKDALDLSIRGVENAEKAISSIVSAYGISGVIASAIISYIIWTDSVDEMVNNAKPYVEKAKNAVERVREELIKTRNYRLLSYVDECVAQQDLDLDENDIYQGALGCVFSNIENVGY</sequence>
<dbReference type="RefSeq" id="WP_013776235.1">
    <property type="nucleotide sequence ID" value="NC_015518.1"/>
</dbReference>
<evidence type="ECO:0000313" key="2">
    <source>
        <dbReference type="EMBL" id="AEE94320.1"/>
    </source>
</evidence>
<keyword evidence="3" id="KW-1185">Reference proteome</keyword>
<keyword evidence="1" id="KW-0812">Transmembrane</keyword>
<reference evidence="2 3" key="1">
    <citation type="journal article" date="2011" name="Extremophiles">
        <title>Genomic analysis of Acidianus hospitalis W1 a host for studying crenarchaeal virus and plasmid life cycles.</title>
        <authorList>
            <person name="You X.Y."/>
            <person name="Liu C."/>
            <person name="Wang S.Y."/>
            <person name="Jiang C.Y."/>
            <person name="Shah S.A."/>
            <person name="Prangishvili D."/>
            <person name="She Q."/>
            <person name="Liu S.J."/>
            <person name="Garrett R.A."/>
        </authorList>
    </citation>
    <scope>NUCLEOTIDE SEQUENCE [LARGE SCALE GENOMIC DNA]</scope>
    <source>
        <strain evidence="2 3">W1</strain>
    </source>
</reference>
<dbReference type="eggNOG" id="arCOG07720">
    <property type="taxonomic scope" value="Archaea"/>
</dbReference>
<dbReference type="Proteomes" id="UP000008458">
    <property type="component" value="Chromosome"/>
</dbReference>
<evidence type="ECO:0000313" key="3">
    <source>
        <dbReference type="Proteomes" id="UP000008458"/>
    </source>
</evidence>
<organism evidence="2 3">
    <name type="scientific">Acidianus hospitalis (strain W1)</name>
    <dbReference type="NCBI Taxonomy" id="933801"/>
    <lineage>
        <taxon>Archaea</taxon>
        <taxon>Thermoproteota</taxon>
        <taxon>Thermoprotei</taxon>
        <taxon>Sulfolobales</taxon>
        <taxon>Sulfolobaceae</taxon>
        <taxon>Acidianus</taxon>
    </lineage>
</organism>
<dbReference type="HOGENOM" id="CLU_592650_0_0_2"/>
<reference key="2">
    <citation type="journal article" date="2011" name="Extremophiles">
        <title>Genomic analyses of Acidianus hospitalis W1 a host for studying crenarchaeal virus and plasmid life cycles.</title>
        <authorList>
            <person name="You X.Y."/>
            <person name="Liu C."/>
            <person name="Wang S.Y."/>
            <person name="Jiang C.Y."/>
            <person name="Shah S.A."/>
            <person name="Prangishvili D."/>
            <person name="Liu S.J."/>
            <person name="Garrett R.A."/>
        </authorList>
    </citation>
    <scope>NUCLEOTIDE SEQUENCE</scope>
    <source>
        <strain>W1</strain>
    </source>
</reference>
<dbReference type="GeneID" id="10600933"/>
<gene>
    <name evidence="2" type="ordered locus">Ahos_1437</name>
</gene>
<proteinExistence type="predicted"/>
<evidence type="ECO:0000256" key="1">
    <source>
        <dbReference type="SAM" id="Phobius"/>
    </source>
</evidence>
<accession>F4B518</accession>